<protein>
    <submittedName>
        <fullName evidence="2">Uncharacterized protein</fullName>
    </submittedName>
</protein>
<evidence type="ECO:0000313" key="2">
    <source>
        <dbReference type="EMBL" id="MBI5129606.1"/>
    </source>
</evidence>
<name>A0A933W0M0_RHOPL</name>
<keyword evidence="1" id="KW-0812">Transmembrane</keyword>
<keyword evidence="1" id="KW-1133">Transmembrane helix</keyword>
<accession>A0A933W0M0</accession>
<sequence length="62" mass="6924">MTAFQWFALTSPIVLAAIMAIVGLVETWLDRRGSQRDETLAAKVAGERSYLDGKRRYLPPGE</sequence>
<proteinExistence type="predicted"/>
<gene>
    <name evidence="2" type="ORF">HZA66_09205</name>
</gene>
<evidence type="ECO:0000256" key="1">
    <source>
        <dbReference type="SAM" id="Phobius"/>
    </source>
</evidence>
<organism evidence="2 3">
    <name type="scientific">Rhodopseudomonas palustris</name>
    <dbReference type="NCBI Taxonomy" id="1076"/>
    <lineage>
        <taxon>Bacteria</taxon>
        <taxon>Pseudomonadati</taxon>
        <taxon>Pseudomonadota</taxon>
        <taxon>Alphaproteobacteria</taxon>
        <taxon>Hyphomicrobiales</taxon>
        <taxon>Nitrobacteraceae</taxon>
        <taxon>Rhodopseudomonas</taxon>
    </lineage>
</organism>
<dbReference type="EMBL" id="JACRJB010000024">
    <property type="protein sequence ID" value="MBI5129606.1"/>
    <property type="molecule type" value="Genomic_DNA"/>
</dbReference>
<feature type="transmembrane region" description="Helical" evidence="1">
    <location>
        <begin position="6"/>
        <end position="29"/>
    </location>
</feature>
<dbReference type="Proteomes" id="UP000782519">
    <property type="component" value="Unassembled WGS sequence"/>
</dbReference>
<evidence type="ECO:0000313" key="3">
    <source>
        <dbReference type="Proteomes" id="UP000782519"/>
    </source>
</evidence>
<reference evidence="2" key="1">
    <citation type="submission" date="2020-07" db="EMBL/GenBank/DDBJ databases">
        <title>Huge and variable diversity of episymbiotic CPR bacteria and DPANN archaea in groundwater ecosystems.</title>
        <authorList>
            <person name="He C.Y."/>
            <person name="Keren R."/>
            <person name="Whittaker M."/>
            <person name="Farag I.F."/>
            <person name="Doudna J."/>
            <person name="Cate J.H.D."/>
            <person name="Banfield J.F."/>
        </authorList>
    </citation>
    <scope>NUCLEOTIDE SEQUENCE</scope>
    <source>
        <strain evidence="2">NC_groundwater_1818_Pr3_B-0.1um_66_35</strain>
    </source>
</reference>
<keyword evidence="1" id="KW-0472">Membrane</keyword>
<dbReference type="AlphaFoldDB" id="A0A933W0M0"/>
<comment type="caution">
    <text evidence="2">The sequence shown here is derived from an EMBL/GenBank/DDBJ whole genome shotgun (WGS) entry which is preliminary data.</text>
</comment>